<comment type="catalytic activity">
    <reaction evidence="1">
        <text>Random hydrolysis of (1-&gt;4)-beta-D-mannosidic linkages in mannans, galactomannans and glucomannans.</text>
        <dbReference type="EC" id="3.2.1.78"/>
    </reaction>
</comment>
<dbReference type="PROSITE" id="PS00562">
    <property type="entry name" value="CBM1_1"/>
    <property type="match status" value="1"/>
</dbReference>
<keyword evidence="5" id="KW-0964">Secreted</keyword>
<dbReference type="InterPro" id="IPR045053">
    <property type="entry name" value="MAN-like"/>
</dbReference>
<evidence type="ECO:0000313" key="11">
    <source>
        <dbReference type="EMBL" id="KAF2497543.1"/>
    </source>
</evidence>
<comment type="subcellular location">
    <subcellularLocation>
        <location evidence="2">Secreted</location>
    </subcellularLocation>
</comment>
<sequence>MKFIPVLSLTAVAVAQQAAYGQCGGNGWSGGTTCVSGYYCRFSSDYYSQCVPGTGGHPFLQKTLVLRLTFQASGGATTLSTVVGVGTSTTPPTTGATGTISKASGTKFTIDGVTKYFAGTNAYWIGFLTNNADVDTVMSHLQSSGLKILRVWGFNDVTSVPGSGTVYYQSFSGSSATINTGADGLQRLDYVVQSAAAHGIKLIINFVNNWTDYGGMAAYMKACGGSTNKDWYQSSSCQALYKNYIKAVVSRYSSSPAIFAWELANEPRCNGCDTSILTNWIKTTSAYIKSLDSTHMVTVGDEGFGVSGGDGSYPYTSGEGWDWDTNLAISTIDFGTFHLYPSSWGTSNDWGNGWIQAHAAACVKANKPCLLEEYGVSSDHCTIEGAWQKTSLSTTGMAADLFWDEGDQLTSGKTSDDGNTIFYGTSDWTCLVTNHVSAIG</sequence>
<reference evidence="11" key="1">
    <citation type="journal article" date="2020" name="Stud. Mycol.">
        <title>101 Dothideomycetes genomes: a test case for predicting lifestyles and emergence of pathogens.</title>
        <authorList>
            <person name="Haridas S."/>
            <person name="Albert R."/>
            <person name="Binder M."/>
            <person name="Bloem J."/>
            <person name="Labutti K."/>
            <person name="Salamov A."/>
            <person name="Andreopoulos B."/>
            <person name="Baker S."/>
            <person name="Barry K."/>
            <person name="Bills G."/>
            <person name="Bluhm B."/>
            <person name="Cannon C."/>
            <person name="Castanera R."/>
            <person name="Culley D."/>
            <person name="Daum C."/>
            <person name="Ezra D."/>
            <person name="Gonzalez J."/>
            <person name="Henrissat B."/>
            <person name="Kuo A."/>
            <person name="Liang C."/>
            <person name="Lipzen A."/>
            <person name="Lutzoni F."/>
            <person name="Magnuson J."/>
            <person name="Mondo S."/>
            <person name="Nolan M."/>
            <person name="Ohm R."/>
            <person name="Pangilinan J."/>
            <person name="Park H.-J."/>
            <person name="Ramirez L."/>
            <person name="Alfaro M."/>
            <person name="Sun H."/>
            <person name="Tritt A."/>
            <person name="Yoshinaga Y."/>
            <person name="Zwiers L.-H."/>
            <person name="Turgeon B."/>
            <person name="Goodwin S."/>
            <person name="Spatafora J."/>
            <person name="Crous P."/>
            <person name="Grigoriev I."/>
        </authorList>
    </citation>
    <scope>NUCLEOTIDE SEQUENCE</scope>
    <source>
        <strain evidence="11">CBS 269.34</strain>
    </source>
</reference>
<dbReference type="GO" id="GO:0030248">
    <property type="term" value="F:cellulose binding"/>
    <property type="evidence" value="ECO:0007669"/>
    <property type="project" value="InterPro"/>
</dbReference>
<keyword evidence="7 11" id="KW-0378">Hydrolase</keyword>
<evidence type="ECO:0000313" key="12">
    <source>
        <dbReference type="Proteomes" id="UP000799750"/>
    </source>
</evidence>
<dbReference type="InterPro" id="IPR035971">
    <property type="entry name" value="CBD_sf"/>
</dbReference>
<evidence type="ECO:0000256" key="7">
    <source>
        <dbReference type="ARBA" id="ARBA00022801"/>
    </source>
</evidence>
<dbReference type="GO" id="GO:0046355">
    <property type="term" value="P:mannan catabolic process"/>
    <property type="evidence" value="ECO:0007669"/>
    <property type="project" value="UniProtKB-ARBA"/>
</dbReference>
<comment type="similarity">
    <text evidence="3">Belongs to the glycosyl hydrolase 5 (cellulase A) family.</text>
</comment>
<feature type="signal peptide" evidence="9">
    <location>
        <begin position="1"/>
        <end position="15"/>
    </location>
</feature>
<dbReference type="Pfam" id="PF26410">
    <property type="entry name" value="GH5_mannosidase"/>
    <property type="match status" value="1"/>
</dbReference>
<dbReference type="GO" id="GO:0016985">
    <property type="term" value="F:mannan endo-1,4-beta-mannosidase activity"/>
    <property type="evidence" value="ECO:0007669"/>
    <property type="project" value="UniProtKB-EC"/>
</dbReference>
<name>A0A6A6R131_9PEZI</name>
<dbReference type="SUPFAM" id="SSF51445">
    <property type="entry name" value="(Trans)glycosidases"/>
    <property type="match status" value="1"/>
</dbReference>
<organism evidence="11 12">
    <name type="scientific">Lophium mytilinum</name>
    <dbReference type="NCBI Taxonomy" id="390894"/>
    <lineage>
        <taxon>Eukaryota</taxon>
        <taxon>Fungi</taxon>
        <taxon>Dikarya</taxon>
        <taxon>Ascomycota</taxon>
        <taxon>Pezizomycotina</taxon>
        <taxon>Dothideomycetes</taxon>
        <taxon>Pleosporomycetidae</taxon>
        <taxon>Mytilinidiales</taxon>
        <taxon>Mytilinidiaceae</taxon>
        <taxon>Lophium</taxon>
    </lineage>
</organism>
<dbReference type="InterPro" id="IPR001547">
    <property type="entry name" value="Glyco_hydro_5"/>
</dbReference>
<dbReference type="PROSITE" id="PS51164">
    <property type="entry name" value="CBM1_2"/>
    <property type="match status" value="1"/>
</dbReference>
<keyword evidence="6 9" id="KW-0732">Signal</keyword>
<evidence type="ECO:0000256" key="4">
    <source>
        <dbReference type="ARBA" id="ARBA00012706"/>
    </source>
</evidence>
<protein>
    <recommendedName>
        <fullName evidence="4">mannan endo-1,4-beta-mannosidase</fullName>
        <ecNumber evidence="4">3.2.1.78</ecNumber>
    </recommendedName>
</protein>
<evidence type="ECO:0000256" key="6">
    <source>
        <dbReference type="ARBA" id="ARBA00022729"/>
    </source>
</evidence>
<dbReference type="PANTHER" id="PTHR31451">
    <property type="match status" value="1"/>
</dbReference>
<keyword evidence="8" id="KW-0326">Glycosidase</keyword>
<evidence type="ECO:0000256" key="3">
    <source>
        <dbReference type="ARBA" id="ARBA00005641"/>
    </source>
</evidence>
<proteinExistence type="inferred from homology"/>
<dbReference type="EC" id="3.2.1.78" evidence="4"/>
<feature type="chain" id="PRO_5025366925" description="mannan endo-1,4-beta-mannosidase" evidence="9">
    <location>
        <begin position="16"/>
        <end position="440"/>
    </location>
</feature>
<dbReference type="GO" id="GO:0005576">
    <property type="term" value="C:extracellular region"/>
    <property type="evidence" value="ECO:0007669"/>
    <property type="project" value="UniProtKB-SubCell"/>
</dbReference>
<dbReference type="EMBL" id="MU004186">
    <property type="protein sequence ID" value="KAF2497543.1"/>
    <property type="molecule type" value="Genomic_DNA"/>
</dbReference>
<dbReference type="SMART" id="SM00236">
    <property type="entry name" value="fCBD"/>
    <property type="match status" value="1"/>
</dbReference>
<evidence type="ECO:0000256" key="9">
    <source>
        <dbReference type="SAM" id="SignalP"/>
    </source>
</evidence>
<evidence type="ECO:0000256" key="1">
    <source>
        <dbReference type="ARBA" id="ARBA00001678"/>
    </source>
</evidence>
<dbReference type="AlphaFoldDB" id="A0A6A6R131"/>
<dbReference type="InterPro" id="IPR000254">
    <property type="entry name" value="CBD"/>
</dbReference>
<feature type="domain" description="CBM1" evidence="10">
    <location>
        <begin position="15"/>
        <end position="51"/>
    </location>
</feature>
<evidence type="ECO:0000256" key="2">
    <source>
        <dbReference type="ARBA" id="ARBA00004613"/>
    </source>
</evidence>
<dbReference type="InterPro" id="IPR017853">
    <property type="entry name" value="GH"/>
</dbReference>
<evidence type="ECO:0000256" key="8">
    <source>
        <dbReference type="ARBA" id="ARBA00023295"/>
    </source>
</evidence>
<evidence type="ECO:0000256" key="5">
    <source>
        <dbReference type="ARBA" id="ARBA00022525"/>
    </source>
</evidence>
<dbReference type="FunFam" id="3.20.20.80:FF:000076">
    <property type="entry name" value="Mannan endo-1,4-beta-mannosidase A"/>
    <property type="match status" value="1"/>
</dbReference>
<accession>A0A6A6R131</accession>
<dbReference type="Gene3D" id="3.20.20.80">
    <property type="entry name" value="Glycosidases"/>
    <property type="match status" value="1"/>
</dbReference>
<dbReference type="OrthoDB" id="406631at2759"/>
<dbReference type="Pfam" id="PF00734">
    <property type="entry name" value="CBM_1"/>
    <property type="match status" value="1"/>
</dbReference>
<dbReference type="Proteomes" id="UP000799750">
    <property type="component" value="Unassembled WGS sequence"/>
</dbReference>
<evidence type="ECO:0000259" key="10">
    <source>
        <dbReference type="PROSITE" id="PS51164"/>
    </source>
</evidence>
<keyword evidence="12" id="KW-1185">Reference proteome</keyword>
<gene>
    <name evidence="11" type="ORF">BU16DRAFT_457176</name>
</gene>
<dbReference type="SUPFAM" id="SSF57180">
    <property type="entry name" value="Cellulose-binding domain"/>
    <property type="match status" value="1"/>
</dbReference>
<dbReference type="PANTHER" id="PTHR31451:SF39">
    <property type="entry name" value="MANNAN ENDO-1,4-BETA-MANNOSIDASE 1"/>
    <property type="match status" value="1"/>
</dbReference>